<reference evidence="2" key="1">
    <citation type="journal article" date="2019" name="Int. J. Syst. Evol. Microbiol.">
        <title>The Global Catalogue of Microorganisms (GCM) 10K type strain sequencing project: providing services to taxonomists for standard genome sequencing and annotation.</title>
        <authorList>
            <consortium name="The Broad Institute Genomics Platform"/>
            <consortium name="The Broad Institute Genome Sequencing Center for Infectious Disease"/>
            <person name="Wu L."/>
            <person name="Ma J."/>
        </authorList>
    </citation>
    <scope>NUCLEOTIDE SEQUENCE [LARGE SCALE GENOMIC DNA]</scope>
    <source>
        <strain evidence="2">CECT 7806</strain>
    </source>
</reference>
<dbReference type="RefSeq" id="WP_290355829.1">
    <property type="nucleotide sequence ID" value="NZ_JAUFPT010000040.1"/>
</dbReference>
<accession>A0ABT8AP25</accession>
<dbReference type="EMBL" id="JAUFPT010000040">
    <property type="protein sequence ID" value="MDN3571581.1"/>
    <property type="molecule type" value="Genomic_DNA"/>
</dbReference>
<evidence type="ECO:0000313" key="2">
    <source>
        <dbReference type="Proteomes" id="UP001244297"/>
    </source>
</evidence>
<organism evidence="1 2">
    <name type="scientific">Methylobacterium longum</name>
    <dbReference type="NCBI Taxonomy" id="767694"/>
    <lineage>
        <taxon>Bacteria</taxon>
        <taxon>Pseudomonadati</taxon>
        <taxon>Pseudomonadota</taxon>
        <taxon>Alphaproteobacteria</taxon>
        <taxon>Hyphomicrobiales</taxon>
        <taxon>Methylobacteriaceae</taxon>
        <taxon>Methylobacterium</taxon>
    </lineage>
</organism>
<protein>
    <recommendedName>
        <fullName evidence="3">Efflux transporter periplasmic adaptor subunit</fullName>
    </recommendedName>
</protein>
<keyword evidence="2" id="KW-1185">Reference proteome</keyword>
<evidence type="ECO:0000313" key="1">
    <source>
        <dbReference type="EMBL" id="MDN3571581.1"/>
    </source>
</evidence>
<proteinExistence type="predicted"/>
<dbReference type="Proteomes" id="UP001244297">
    <property type="component" value="Unassembled WGS sequence"/>
</dbReference>
<sequence>MLNRSILVRGAFIGLLLVGLIALADGVVRQQLRQAATEMTSVPTPAVVRTAGAAE</sequence>
<name>A0ABT8AP25_9HYPH</name>
<evidence type="ECO:0008006" key="3">
    <source>
        <dbReference type="Google" id="ProtNLM"/>
    </source>
</evidence>
<comment type="caution">
    <text evidence="1">The sequence shown here is derived from an EMBL/GenBank/DDBJ whole genome shotgun (WGS) entry which is preliminary data.</text>
</comment>
<gene>
    <name evidence="1" type="ORF">QWZ18_13225</name>
</gene>